<dbReference type="InterPro" id="IPR013783">
    <property type="entry name" value="Ig-like_fold"/>
</dbReference>
<dbReference type="Gene3D" id="2.60.40.10">
    <property type="entry name" value="Immunoglobulins"/>
    <property type="match status" value="1"/>
</dbReference>
<accession>A0AGS7</accession>
<evidence type="ECO:0000256" key="1">
    <source>
        <dbReference type="SAM" id="MobiDB-lite"/>
    </source>
</evidence>
<dbReference type="GeneID" id="61188681"/>
<dbReference type="SUPFAM" id="SSF49899">
    <property type="entry name" value="Concanavalin A-like lectins/glucanases"/>
    <property type="match status" value="1"/>
</dbReference>
<gene>
    <name evidence="3" type="ordered locus">lwe0791</name>
</gene>
<dbReference type="RefSeq" id="WP_011701628.1">
    <property type="nucleotide sequence ID" value="NC_008555.1"/>
</dbReference>
<evidence type="ECO:0000313" key="4">
    <source>
        <dbReference type="Proteomes" id="UP000000779"/>
    </source>
</evidence>
<feature type="compositionally biased region" description="Polar residues" evidence="1">
    <location>
        <begin position="88"/>
        <end position="109"/>
    </location>
</feature>
<dbReference type="OrthoDB" id="2306834at2"/>
<dbReference type="InterPro" id="IPR022038">
    <property type="entry name" value="Ig-like_bact"/>
</dbReference>
<evidence type="ECO:0000313" key="3">
    <source>
        <dbReference type="EMBL" id="CAK20209.1"/>
    </source>
</evidence>
<dbReference type="Pfam" id="PF07523">
    <property type="entry name" value="Big_3"/>
    <property type="match status" value="1"/>
</dbReference>
<dbReference type="Proteomes" id="UP000000779">
    <property type="component" value="Chromosome"/>
</dbReference>
<feature type="compositionally biased region" description="Polar residues" evidence="1">
    <location>
        <begin position="46"/>
        <end position="64"/>
    </location>
</feature>
<dbReference type="Pfam" id="PF18483">
    <property type="entry name" value="Lectin_L-type_dom"/>
    <property type="match status" value="1"/>
</dbReference>
<protein>
    <submittedName>
        <fullName evidence="3">Putative secreted protein</fullName>
    </submittedName>
</protein>
<proteinExistence type="predicted"/>
<name>A0AGS7_LISW6</name>
<feature type="region of interest" description="Disordered" evidence="1">
    <location>
        <begin position="46"/>
        <end position="118"/>
    </location>
</feature>
<dbReference type="Gene3D" id="2.60.120.200">
    <property type="match status" value="1"/>
</dbReference>
<dbReference type="InterPro" id="IPR013320">
    <property type="entry name" value="ConA-like_dom_sf"/>
</dbReference>
<dbReference type="CDD" id="cd01951">
    <property type="entry name" value="lectin_L-type"/>
    <property type="match status" value="1"/>
</dbReference>
<dbReference type="STRING" id="386043.lwe0791"/>
<evidence type="ECO:0000259" key="2">
    <source>
        <dbReference type="Pfam" id="PF07523"/>
    </source>
</evidence>
<sequence length="626" mass="69033">MNIRKKSILSLISAVILLNISIVGGVQSYADVNEETSVEEFINQVNQDSSTDSSQENNLVTSSDEQSEKVDNSDSSVDSSADNSDTSLDSVEASTVTEESVLANKSDNLPSPPKKGLPLNDVFAPAVGSGVKYQSDSLLQLSSGKRQVGAIWSKNKIDLKKDFKLHFYLYLGDQGSSSADGMTFSLQGYNNSFLGGSGSNLGMYNETYKYYLALEFDTYFNGDGFDSPRNNSGLTKIGDHIGFNTGGTNWHYSAKESIGNMSNGNWKEVQIVYNATSGGTGHLEYTYTDVGTGFSFSTGVNFNFDGKGDHNFLNKSNVYWGFTSSTGAQYEINAMSFEELPQAASIEAKDSTLYVGESWNPKDNFVSAIDEDGNSISFDDNRLSVIGDVDTNKSGDYKITYKYQGTYQETSKEITVTVKEDKSSLKAKNLIYHVGEIFNEKDAFVQATDQDGNPIDYSKIKLYMPYTLDTSKVKTYKGNYYYYYRESDGKLIKSNLFDVTIIPYEQTIQVPKTMDFGNYQLGTANQLYWKPGNSVSVSDEGRQGWSLSVKLVNSANLDFGNYLYVGDQQFGAEVVNIDDGVGSQQITDALINDSFVYVDYTRAKTLRKDSGTLEWSLTPSVKGAEE</sequence>
<dbReference type="eggNOG" id="COG4886">
    <property type="taxonomic scope" value="Bacteria"/>
</dbReference>
<reference evidence="3 4" key="1">
    <citation type="journal article" date="2006" name="J. Bacteriol.">
        <title>Whole-genome sequence of Listeria welshimeri reveals common steps in genome reduction with Listeria innocua as compared to Listeria monocytogenes.</title>
        <authorList>
            <person name="Hain T."/>
            <person name="Steinweg C."/>
            <person name="Kuenne C.T."/>
            <person name="Billion A."/>
            <person name="Ghai R."/>
            <person name="Chatterjee S.S."/>
            <person name="Domann E."/>
            <person name="Kaerst U."/>
            <person name="Goesmann A."/>
            <person name="Bekel T."/>
            <person name="Bartels D."/>
            <person name="Kaiser O."/>
            <person name="Meyer F."/>
            <person name="Puehler A."/>
            <person name="Weisshaar B."/>
            <person name="Wehland J."/>
            <person name="Liang C."/>
            <person name="Dandekar T."/>
            <person name="Lampidis R."/>
            <person name="Kreft J."/>
            <person name="Goebel W."/>
            <person name="Chakraborty T."/>
        </authorList>
    </citation>
    <scope>NUCLEOTIDE SEQUENCE [LARGE SCALE GENOMIC DNA]</scope>
    <source>
        <strain evidence="4">ATCC 35897 / DSM 20650 / CIP 8149 / NCTC 11857 / SLCC 5334 / V8</strain>
    </source>
</reference>
<feature type="domain" description="Ig-like" evidence="2">
    <location>
        <begin position="346"/>
        <end position="418"/>
    </location>
</feature>
<dbReference type="HOGENOM" id="CLU_436661_0_0_9"/>
<organism evidence="3 4">
    <name type="scientific">Listeria welshimeri serovar 6b (strain ATCC 35897 / DSM 20650 / CCUG 15529 / CIP 8149 / NCTC 11857 / SLCC 5334 / V8)</name>
    <dbReference type="NCBI Taxonomy" id="386043"/>
    <lineage>
        <taxon>Bacteria</taxon>
        <taxon>Bacillati</taxon>
        <taxon>Bacillota</taxon>
        <taxon>Bacilli</taxon>
        <taxon>Bacillales</taxon>
        <taxon>Listeriaceae</taxon>
        <taxon>Listeria</taxon>
    </lineage>
</organism>
<dbReference type="InterPro" id="IPR056573">
    <property type="entry name" value="Lectin_L-type_dom"/>
</dbReference>
<dbReference type="KEGG" id="lwe:lwe0791"/>
<dbReference type="AlphaFoldDB" id="A0AGS7"/>
<dbReference type="eggNOG" id="COG3209">
    <property type="taxonomic scope" value="Bacteria"/>
</dbReference>
<feature type="compositionally biased region" description="Low complexity" evidence="1">
    <location>
        <begin position="73"/>
        <end position="87"/>
    </location>
</feature>
<dbReference type="EMBL" id="AM263198">
    <property type="protein sequence ID" value="CAK20209.1"/>
    <property type="molecule type" value="Genomic_DNA"/>
</dbReference>